<protein>
    <submittedName>
        <fullName evidence="1">Uncharacterized protein</fullName>
    </submittedName>
</protein>
<dbReference type="OrthoDB" id="406839at2759"/>
<reference evidence="1 2" key="1">
    <citation type="submission" date="2016-02" db="EMBL/GenBank/DDBJ databases">
        <title>Genome analysis of coral dinoflagellate symbionts highlights evolutionary adaptations to a symbiotic lifestyle.</title>
        <authorList>
            <person name="Aranda M."/>
            <person name="Li Y."/>
            <person name="Liew Y.J."/>
            <person name="Baumgarten S."/>
            <person name="Simakov O."/>
            <person name="Wilson M."/>
            <person name="Piel J."/>
            <person name="Ashoor H."/>
            <person name="Bougouffa S."/>
            <person name="Bajic V.B."/>
            <person name="Ryu T."/>
            <person name="Ravasi T."/>
            <person name="Bayer T."/>
            <person name="Micklem G."/>
            <person name="Kim H."/>
            <person name="Bhak J."/>
            <person name="Lajeunesse T.C."/>
            <person name="Voolstra C.R."/>
        </authorList>
    </citation>
    <scope>NUCLEOTIDE SEQUENCE [LARGE SCALE GENOMIC DNA]</scope>
    <source>
        <strain evidence="1 2">CCMP2467</strain>
    </source>
</reference>
<evidence type="ECO:0000313" key="1">
    <source>
        <dbReference type="EMBL" id="OLP73870.1"/>
    </source>
</evidence>
<dbReference type="AlphaFoldDB" id="A0A1Q9BTD4"/>
<evidence type="ECO:0000313" key="2">
    <source>
        <dbReference type="Proteomes" id="UP000186817"/>
    </source>
</evidence>
<name>A0A1Q9BTD4_SYMMI</name>
<proteinExistence type="predicted"/>
<comment type="caution">
    <text evidence="1">The sequence shown here is derived from an EMBL/GenBank/DDBJ whole genome shotgun (WGS) entry which is preliminary data.</text>
</comment>
<accession>A0A1Q9BTD4</accession>
<gene>
    <name evidence="1" type="ORF">AK812_SmicGene46750</name>
</gene>
<sequence>MEADASVHMGLLFVALFGVFGDVARVKDEGSKMCFCVSDAIQFVQQKWHCAEIARLLGETASVFHTASACLRCMDVSTGDIPRLALPDMHVACEDHEPLDCDSWLEQSCAGINWKNRLRQLVMAFEFLQELCSDEHLDATWRKKIKAVRTIIQDVVFPMAVRVNLMIARGENAVRSRSMLLSESEPGPENEWLLMAYRQAHFARLPEKRQFENCLARLLEIHADM</sequence>
<keyword evidence="2" id="KW-1185">Reference proteome</keyword>
<dbReference type="EMBL" id="LSRX01004614">
    <property type="protein sequence ID" value="OLP73870.1"/>
    <property type="molecule type" value="Genomic_DNA"/>
</dbReference>
<dbReference type="Proteomes" id="UP000186817">
    <property type="component" value="Unassembled WGS sequence"/>
</dbReference>
<organism evidence="1 2">
    <name type="scientific">Symbiodinium microadriaticum</name>
    <name type="common">Dinoflagellate</name>
    <name type="synonym">Zooxanthella microadriatica</name>
    <dbReference type="NCBI Taxonomy" id="2951"/>
    <lineage>
        <taxon>Eukaryota</taxon>
        <taxon>Sar</taxon>
        <taxon>Alveolata</taxon>
        <taxon>Dinophyceae</taxon>
        <taxon>Suessiales</taxon>
        <taxon>Symbiodiniaceae</taxon>
        <taxon>Symbiodinium</taxon>
    </lineage>
</organism>